<dbReference type="Proteomes" id="UP000436088">
    <property type="component" value="Unassembled WGS sequence"/>
</dbReference>
<name>A0A6A2YBP9_HIBSY</name>
<evidence type="ECO:0000313" key="3">
    <source>
        <dbReference type="Proteomes" id="UP000436088"/>
    </source>
</evidence>
<organism evidence="2 3">
    <name type="scientific">Hibiscus syriacus</name>
    <name type="common">Rose of Sharon</name>
    <dbReference type="NCBI Taxonomy" id="106335"/>
    <lineage>
        <taxon>Eukaryota</taxon>
        <taxon>Viridiplantae</taxon>
        <taxon>Streptophyta</taxon>
        <taxon>Embryophyta</taxon>
        <taxon>Tracheophyta</taxon>
        <taxon>Spermatophyta</taxon>
        <taxon>Magnoliopsida</taxon>
        <taxon>eudicotyledons</taxon>
        <taxon>Gunneridae</taxon>
        <taxon>Pentapetalae</taxon>
        <taxon>rosids</taxon>
        <taxon>malvids</taxon>
        <taxon>Malvales</taxon>
        <taxon>Malvaceae</taxon>
        <taxon>Malvoideae</taxon>
        <taxon>Hibiscus</taxon>
    </lineage>
</organism>
<sequence>MRPYLDMDAISDIIVIPPPTSEAGADHSNLRLESSGKCTIKTAYPELHRAQWNEEDDTWDLAWSFDSPQRVRNFIWVILRNLLLTNVERPRWGIVAFIGCPICRANEETIPHIIRDCTNARNVWSQIIWTQYREFLFPNSF</sequence>
<protein>
    <recommendedName>
        <fullName evidence="1">Reverse transcriptase zinc-binding domain-containing protein</fullName>
    </recommendedName>
</protein>
<dbReference type="EMBL" id="VEPZ02001449">
    <property type="protein sequence ID" value="KAE8672269.1"/>
    <property type="molecule type" value="Genomic_DNA"/>
</dbReference>
<dbReference type="InterPro" id="IPR026960">
    <property type="entry name" value="RVT-Znf"/>
</dbReference>
<feature type="domain" description="Reverse transcriptase zinc-binding" evidence="1">
    <location>
        <begin position="39"/>
        <end position="124"/>
    </location>
</feature>
<reference evidence="2" key="1">
    <citation type="submission" date="2019-09" db="EMBL/GenBank/DDBJ databases">
        <title>Draft genome information of white flower Hibiscus syriacus.</title>
        <authorList>
            <person name="Kim Y.-M."/>
        </authorList>
    </citation>
    <scope>NUCLEOTIDE SEQUENCE [LARGE SCALE GENOMIC DNA]</scope>
    <source>
        <strain evidence="2">YM2019G1</strain>
    </source>
</reference>
<dbReference type="Pfam" id="PF13966">
    <property type="entry name" value="zf-RVT"/>
    <property type="match status" value="1"/>
</dbReference>
<gene>
    <name evidence="2" type="ORF">F3Y22_tig00111847pilonHSYRG00016</name>
</gene>
<accession>A0A6A2YBP9</accession>
<comment type="caution">
    <text evidence="2">The sequence shown here is derived from an EMBL/GenBank/DDBJ whole genome shotgun (WGS) entry which is preliminary data.</text>
</comment>
<keyword evidence="3" id="KW-1185">Reference proteome</keyword>
<evidence type="ECO:0000259" key="1">
    <source>
        <dbReference type="Pfam" id="PF13966"/>
    </source>
</evidence>
<proteinExistence type="predicted"/>
<evidence type="ECO:0000313" key="2">
    <source>
        <dbReference type="EMBL" id="KAE8672269.1"/>
    </source>
</evidence>
<dbReference type="AlphaFoldDB" id="A0A6A2YBP9"/>